<organism evidence="5 6">
    <name type="scientific">Vibrio gigantis</name>
    <dbReference type="NCBI Taxonomy" id="296199"/>
    <lineage>
        <taxon>Bacteria</taxon>
        <taxon>Pseudomonadati</taxon>
        <taxon>Pseudomonadota</taxon>
        <taxon>Gammaproteobacteria</taxon>
        <taxon>Vibrionales</taxon>
        <taxon>Vibrionaceae</taxon>
        <taxon>Vibrio</taxon>
    </lineage>
</organism>
<dbReference type="EMBL" id="VXJS01000010">
    <property type="protein sequence ID" value="KAA8671164.1"/>
    <property type="molecule type" value="Genomic_DNA"/>
</dbReference>
<dbReference type="SUPFAM" id="SSF55347">
    <property type="entry name" value="Glyceraldehyde-3-phosphate dehydrogenase-like, C-terminal domain"/>
    <property type="match status" value="1"/>
</dbReference>
<evidence type="ECO:0000313" key="5">
    <source>
        <dbReference type="EMBL" id="KAA8671164.1"/>
    </source>
</evidence>
<feature type="domain" description="GFO/IDH/MocA-like oxidoreductase" evidence="4">
    <location>
        <begin position="133"/>
        <end position="247"/>
    </location>
</feature>
<evidence type="ECO:0000313" key="6">
    <source>
        <dbReference type="Proteomes" id="UP000322521"/>
    </source>
</evidence>
<dbReference type="OrthoDB" id="9774191at2"/>
<evidence type="ECO:0000256" key="1">
    <source>
        <dbReference type="ARBA" id="ARBA00010928"/>
    </source>
</evidence>
<keyword evidence="6" id="KW-1185">Reference proteome</keyword>
<dbReference type="GO" id="GO:0000166">
    <property type="term" value="F:nucleotide binding"/>
    <property type="evidence" value="ECO:0007669"/>
    <property type="project" value="InterPro"/>
</dbReference>
<evidence type="ECO:0000259" key="4">
    <source>
        <dbReference type="Pfam" id="PF22725"/>
    </source>
</evidence>
<accession>A0A5M9NKH4</accession>
<dbReference type="Pfam" id="PF01408">
    <property type="entry name" value="GFO_IDH_MocA"/>
    <property type="match status" value="1"/>
</dbReference>
<dbReference type="SUPFAM" id="SSF51735">
    <property type="entry name" value="NAD(P)-binding Rossmann-fold domains"/>
    <property type="match status" value="1"/>
</dbReference>
<dbReference type="PANTHER" id="PTHR22604">
    <property type="entry name" value="OXIDOREDUCTASES"/>
    <property type="match status" value="1"/>
</dbReference>
<evidence type="ECO:0000256" key="2">
    <source>
        <dbReference type="ARBA" id="ARBA00023002"/>
    </source>
</evidence>
<feature type="domain" description="Gfo/Idh/MocA-like oxidoreductase N-terminal" evidence="3">
    <location>
        <begin position="3"/>
        <end position="122"/>
    </location>
</feature>
<proteinExistence type="inferred from homology"/>
<dbReference type="RefSeq" id="WP_086711861.1">
    <property type="nucleotide sequence ID" value="NZ_AP025492.1"/>
</dbReference>
<dbReference type="AlphaFoldDB" id="A0A5M9NKH4"/>
<sequence>MSLNIAVLGAANIAMNRFMPALESVSSLHYVGVASNTPSKAEQFQAQFGGEIFASYQDIIDSDEVDAVYIPLPPSMHFLWAKKALLANKHVFLEKPSVIEAQHAKELVEIAHERELVLTENYMFEFHKQLIFIKELIDSQEIGKLRSINSQFCFPFRGEQDFRYSKVMGGGALFDCGGYPLKLMSLLMDEGMALQHASLNIDDGFDVDSHGTAMLIDSAGVVGQVYFGMNDAYKCSVEVIGTKGRIVSNRVFTAPSNVDAEVEVVAGNSVEYHLIRDNQFRNILKHFYHATQHSDSRLKLYSSLLKQANLVAQIQRNQTTHASN</sequence>
<dbReference type="Gene3D" id="3.30.360.10">
    <property type="entry name" value="Dihydrodipicolinate Reductase, domain 2"/>
    <property type="match status" value="1"/>
</dbReference>
<dbReference type="Pfam" id="PF22725">
    <property type="entry name" value="GFO_IDH_MocA_C3"/>
    <property type="match status" value="1"/>
</dbReference>
<name>A0A5M9NKH4_9VIBR</name>
<dbReference type="GO" id="GO:0016491">
    <property type="term" value="F:oxidoreductase activity"/>
    <property type="evidence" value="ECO:0007669"/>
    <property type="project" value="UniProtKB-KW"/>
</dbReference>
<protein>
    <submittedName>
        <fullName evidence="5">Gfo/Idh/MocA family oxidoreductase</fullName>
    </submittedName>
</protein>
<dbReference type="InterPro" id="IPR055170">
    <property type="entry name" value="GFO_IDH_MocA-like_dom"/>
</dbReference>
<dbReference type="PANTHER" id="PTHR22604:SF105">
    <property type="entry name" value="TRANS-1,2-DIHYDROBENZENE-1,2-DIOL DEHYDROGENASE"/>
    <property type="match status" value="1"/>
</dbReference>
<comment type="similarity">
    <text evidence="1">Belongs to the Gfo/Idh/MocA family.</text>
</comment>
<dbReference type="Proteomes" id="UP000322521">
    <property type="component" value="Unassembled WGS sequence"/>
</dbReference>
<evidence type="ECO:0000259" key="3">
    <source>
        <dbReference type="Pfam" id="PF01408"/>
    </source>
</evidence>
<dbReference type="InterPro" id="IPR050984">
    <property type="entry name" value="Gfo/Idh/MocA_domain"/>
</dbReference>
<dbReference type="InterPro" id="IPR036291">
    <property type="entry name" value="NAD(P)-bd_dom_sf"/>
</dbReference>
<gene>
    <name evidence="5" type="ORF">F4W18_16675</name>
</gene>
<keyword evidence="2" id="KW-0560">Oxidoreductase</keyword>
<comment type="caution">
    <text evidence="5">The sequence shown here is derived from an EMBL/GenBank/DDBJ whole genome shotgun (WGS) entry which is preliminary data.</text>
</comment>
<dbReference type="InterPro" id="IPR000683">
    <property type="entry name" value="Gfo/Idh/MocA-like_OxRdtase_N"/>
</dbReference>
<dbReference type="Gene3D" id="3.40.50.720">
    <property type="entry name" value="NAD(P)-binding Rossmann-like Domain"/>
    <property type="match status" value="1"/>
</dbReference>
<reference evidence="5 6" key="1">
    <citation type="submission" date="2019-09" db="EMBL/GenBank/DDBJ databases">
        <title>Draft genome sequence of various Type strains from the CCUG.</title>
        <authorList>
            <person name="Pineiro-Iglesias B."/>
            <person name="Tunovic T."/>
            <person name="Unosson C."/>
            <person name="Inganas E."/>
            <person name="Ohlen M."/>
            <person name="Cardew S."/>
            <person name="Jensie-Markopoulos S."/>
            <person name="Salva-Serra F."/>
            <person name="Jaen-Luchoro D."/>
            <person name="Karlsson R."/>
            <person name="Svensson-Stadler L."/>
            <person name="Chun J."/>
            <person name="Moore E."/>
        </authorList>
    </citation>
    <scope>NUCLEOTIDE SEQUENCE [LARGE SCALE GENOMIC DNA]</scope>
    <source>
        <strain evidence="5 6">CCUG 56969T</strain>
    </source>
</reference>